<dbReference type="PANTHER" id="PTHR30204:SF0">
    <property type="entry name" value="REDOX-SENSITIVE TRANSCRIPTIONAL ACTIVATOR SOXR"/>
    <property type="match status" value="1"/>
</dbReference>
<keyword evidence="7" id="KW-1185">Reference proteome</keyword>
<dbReference type="CDD" id="cd01110">
    <property type="entry name" value="HTH_SoxR"/>
    <property type="match status" value="1"/>
</dbReference>
<dbReference type="Proteomes" id="UP001596024">
    <property type="component" value="Unassembled WGS sequence"/>
</dbReference>
<dbReference type="InterPro" id="IPR047057">
    <property type="entry name" value="MerR_fam"/>
</dbReference>
<keyword evidence="1" id="KW-0479">Metal-binding</keyword>
<dbReference type="SMART" id="SM00422">
    <property type="entry name" value="HTH_MERR"/>
    <property type="match status" value="1"/>
</dbReference>
<evidence type="ECO:0000256" key="4">
    <source>
        <dbReference type="ARBA" id="ARBA00023125"/>
    </source>
</evidence>
<evidence type="ECO:0000259" key="5">
    <source>
        <dbReference type="PROSITE" id="PS50937"/>
    </source>
</evidence>
<dbReference type="EMBL" id="JBHSGQ010000002">
    <property type="protein sequence ID" value="MFC4724633.1"/>
    <property type="molecule type" value="Genomic_DNA"/>
</dbReference>
<dbReference type="PANTHER" id="PTHR30204">
    <property type="entry name" value="REDOX-CYCLING DRUG-SENSING TRANSCRIPTIONAL ACTIVATOR SOXR"/>
    <property type="match status" value="1"/>
</dbReference>
<dbReference type="InterPro" id="IPR010211">
    <property type="entry name" value="Redox-sen_tscrpt-act_SoxR"/>
</dbReference>
<keyword evidence="3" id="KW-0411">Iron-sulfur</keyword>
<dbReference type="RefSeq" id="WP_382436335.1">
    <property type="nucleotide sequence ID" value="NZ_JBHSGQ010000002.1"/>
</dbReference>
<keyword evidence="2" id="KW-0408">Iron</keyword>
<evidence type="ECO:0000313" key="7">
    <source>
        <dbReference type="Proteomes" id="UP001596024"/>
    </source>
</evidence>
<dbReference type="PROSITE" id="PS50937">
    <property type="entry name" value="HTH_MERR_2"/>
    <property type="match status" value="1"/>
</dbReference>
<organism evidence="6 7">
    <name type="scientific">Glycocaulis abyssi</name>
    <dbReference type="NCBI Taxonomy" id="1433403"/>
    <lineage>
        <taxon>Bacteria</taxon>
        <taxon>Pseudomonadati</taxon>
        <taxon>Pseudomonadota</taxon>
        <taxon>Alphaproteobacteria</taxon>
        <taxon>Maricaulales</taxon>
        <taxon>Maricaulaceae</taxon>
        <taxon>Glycocaulis</taxon>
    </lineage>
</organism>
<dbReference type="PROSITE" id="PS00552">
    <property type="entry name" value="HTH_MERR_1"/>
    <property type="match status" value="1"/>
</dbReference>
<evidence type="ECO:0000313" key="6">
    <source>
        <dbReference type="EMBL" id="MFC4724633.1"/>
    </source>
</evidence>
<evidence type="ECO:0000256" key="3">
    <source>
        <dbReference type="ARBA" id="ARBA00023014"/>
    </source>
</evidence>
<keyword evidence="4" id="KW-0238">DNA-binding</keyword>
<dbReference type="PRINTS" id="PR00040">
    <property type="entry name" value="HTHMERR"/>
</dbReference>
<name>A0ABV9ND79_9PROT</name>
<comment type="caution">
    <text evidence="6">The sequence shown here is derived from an EMBL/GenBank/DDBJ whole genome shotgun (WGS) entry which is preliminary data.</text>
</comment>
<keyword evidence="1" id="KW-0001">2Fe-2S</keyword>
<evidence type="ECO:0000256" key="1">
    <source>
        <dbReference type="ARBA" id="ARBA00022714"/>
    </source>
</evidence>
<dbReference type="InterPro" id="IPR009061">
    <property type="entry name" value="DNA-bd_dom_put_sf"/>
</dbReference>
<feature type="domain" description="HTH merR-type" evidence="5">
    <location>
        <begin position="9"/>
        <end position="77"/>
    </location>
</feature>
<dbReference type="Gene3D" id="1.10.1660.10">
    <property type="match status" value="1"/>
</dbReference>
<dbReference type="Pfam" id="PF13411">
    <property type="entry name" value="MerR_1"/>
    <property type="match status" value="1"/>
</dbReference>
<sequence length="149" mass="15920">MKKVRPVRGLSVGELAARAGVNVSTLHFYETKGLIASSRTSGNQRRYGRDMLRRVAVIRVAQRAGVPLAEIAAALDALPSRRTPNAVDWAKLSAVWKDALEARINALAQLKDELEGCIGCGCLSMTDCPLRNPGDALAKDGPGARLLEG</sequence>
<protein>
    <submittedName>
        <fullName evidence="6">Redox-sensitive transcriptional activator SoxR</fullName>
    </submittedName>
</protein>
<proteinExistence type="predicted"/>
<reference evidence="7" key="1">
    <citation type="journal article" date="2019" name="Int. J. Syst. Evol. Microbiol.">
        <title>The Global Catalogue of Microorganisms (GCM) 10K type strain sequencing project: providing services to taxonomists for standard genome sequencing and annotation.</title>
        <authorList>
            <consortium name="The Broad Institute Genomics Platform"/>
            <consortium name="The Broad Institute Genome Sequencing Center for Infectious Disease"/>
            <person name="Wu L."/>
            <person name="Ma J."/>
        </authorList>
    </citation>
    <scope>NUCLEOTIDE SEQUENCE [LARGE SCALE GENOMIC DNA]</scope>
    <source>
        <strain evidence="7">CCUG 62981</strain>
    </source>
</reference>
<accession>A0ABV9ND79</accession>
<gene>
    <name evidence="6" type="primary">soxR</name>
    <name evidence="6" type="ORF">ACFPB0_04950</name>
</gene>
<dbReference type="NCBIfam" id="TIGR01950">
    <property type="entry name" value="SoxR"/>
    <property type="match status" value="1"/>
</dbReference>
<dbReference type="InterPro" id="IPR000551">
    <property type="entry name" value="MerR-type_HTH_dom"/>
</dbReference>
<evidence type="ECO:0000256" key="2">
    <source>
        <dbReference type="ARBA" id="ARBA00023004"/>
    </source>
</evidence>
<dbReference type="SUPFAM" id="SSF46955">
    <property type="entry name" value="Putative DNA-binding domain"/>
    <property type="match status" value="1"/>
</dbReference>